<accession>A0A382IP75</accession>
<reference evidence="1" key="1">
    <citation type="submission" date="2018-05" db="EMBL/GenBank/DDBJ databases">
        <authorList>
            <person name="Lanie J.A."/>
            <person name="Ng W.-L."/>
            <person name="Kazmierczak K.M."/>
            <person name="Andrzejewski T.M."/>
            <person name="Davidsen T.M."/>
            <person name="Wayne K.J."/>
            <person name="Tettelin H."/>
            <person name="Glass J.I."/>
            <person name="Rusch D."/>
            <person name="Podicherti R."/>
            <person name="Tsui H.-C.T."/>
            <person name="Winkler M.E."/>
        </authorList>
    </citation>
    <scope>NUCLEOTIDE SEQUENCE</scope>
</reference>
<organism evidence="1">
    <name type="scientific">marine metagenome</name>
    <dbReference type="NCBI Taxonomy" id="408172"/>
    <lineage>
        <taxon>unclassified sequences</taxon>
        <taxon>metagenomes</taxon>
        <taxon>ecological metagenomes</taxon>
    </lineage>
</organism>
<proteinExistence type="predicted"/>
<sequence length="29" mass="3261">MNGLLMRQMDQQAVVNVIFVGRLGNLVIM</sequence>
<dbReference type="EMBL" id="UINC01068499">
    <property type="protein sequence ID" value="SVC01175.1"/>
    <property type="molecule type" value="Genomic_DNA"/>
</dbReference>
<dbReference type="AlphaFoldDB" id="A0A382IP75"/>
<gene>
    <name evidence="1" type="ORF">METZ01_LOCUS254029</name>
</gene>
<protein>
    <submittedName>
        <fullName evidence="1">Uncharacterized protein</fullName>
    </submittedName>
</protein>
<name>A0A382IP75_9ZZZZ</name>
<evidence type="ECO:0000313" key="1">
    <source>
        <dbReference type="EMBL" id="SVC01175.1"/>
    </source>
</evidence>